<accession>X6LHG9</accession>
<dbReference type="AlphaFoldDB" id="X6LHG9"/>
<protein>
    <submittedName>
        <fullName evidence="1">Uncharacterized protein</fullName>
    </submittedName>
</protein>
<evidence type="ECO:0000313" key="1">
    <source>
        <dbReference type="EMBL" id="ETO01368.1"/>
    </source>
</evidence>
<dbReference type="Proteomes" id="UP000023152">
    <property type="component" value="Unassembled WGS sequence"/>
</dbReference>
<comment type="caution">
    <text evidence="1">The sequence shown here is derived from an EMBL/GenBank/DDBJ whole genome shotgun (WGS) entry which is preliminary data.</text>
</comment>
<name>X6LHG9_RETFI</name>
<sequence length="167" mass="19962">MHNNLSFTQQNKCNNVLCDVQINIINVYIQSMQMSSLLLIQAICGPSRRYSLIDPTSAPFFTYLSITTYFIHQLIYLLVLFVHFAYACPITNYLQYQHSQKTTRHTRTIKQDHEEEHTSTTFLVCLYYCNVFARIYSKKSYQTQTYLFTLTFWILKRSCFFKNFHWP</sequence>
<dbReference type="EMBL" id="ASPP01038488">
    <property type="protein sequence ID" value="ETO01368.1"/>
    <property type="molecule type" value="Genomic_DNA"/>
</dbReference>
<organism evidence="1 2">
    <name type="scientific">Reticulomyxa filosa</name>
    <dbReference type="NCBI Taxonomy" id="46433"/>
    <lineage>
        <taxon>Eukaryota</taxon>
        <taxon>Sar</taxon>
        <taxon>Rhizaria</taxon>
        <taxon>Retaria</taxon>
        <taxon>Foraminifera</taxon>
        <taxon>Monothalamids</taxon>
        <taxon>Reticulomyxidae</taxon>
        <taxon>Reticulomyxa</taxon>
    </lineage>
</organism>
<keyword evidence="2" id="KW-1185">Reference proteome</keyword>
<gene>
    <name evidence="1" type="ORF">RFI_36072</name>
</gene>
<proteinExistence type="predicted"/>
<reference evidence="1 2" key="1">
    <citation type="journal article" date="2013" name="Curr. Biol.">
        <title>The Genome of the Foraminiferan Reticulomyxa filosa.</title>
        <authorList>
            <person name="Glockner G."/>
            <person name="Hulsmann N."/>
            <person name="Schleicher M."/>
            <person name="Noegel A.A."/>
            <person name="Eichinger L."/>
            <person name="Gallinger C."/>
            <person name="Pawlowski J."/>
            <person name="Sierra R."/>
            <person name="Euteneuer U."/>
            <person name="Pillet L."/>
            <person name="Moustafa A."/>
            <person name="Platzer M."/>
            <person name="Groth M."/>
            <person name="Szafranski K."/>
            <person name="Schliwa M."/>
        </authorList>
    </citation>
    <scope>NUCLEOTIDE SEQUENCE [LARGE SCALE GENOMIC DNA]</scope>
</reference>
<evidence type="ECO:0000313" key="2">
    <source>
        <dbReference type="Proteomes" id="UP000023152"/>
    </source>
</evidence>